<evidence type="ECO:0000256" key="5">
    <source>
        <dbReference type="SAM" id="SignalP"/>
    </source>
</evidence>
<gene>
    <name evidence="6" type="ORF">NQ317_002854</name>
</gene>
<dbReference type="InterPro" id="IPR017996">
    <property type="entry name" value="MRJP/yellow-related"/>
</dbReference>
<proteinExistence type="inferred from homology"/>
<feature type="chain" id="PRO_5046340526" evidence="5">
    <location>
        <begin position="17"/>
        <end position="409"/>
    </location>
</feature>
<comment type="caution">
    <text evidence="6">The sequence shown here is derived from an EMBL/GenBank/DDBJ whole genome shotgun (WGS) entry which is preliminary data.</text>
</comment>
<accession>A0ABQ9JUW6</accession>
<evidence type="ECO:0000256" key="3">
    <source>
        <dbReference type="ARBA" id="ARBA00022525"/>
    </source>
</evidence>
<keyword evidence="4 5" id="KW-0732">Signal</keyword>
<comment type="similarity">
    <text evidence="2">Belongs to the major royal jelly protein family.</text>
</comment>
<dbReference type="PANTHER" id="PTHR10009">
    <property type="entry name" value="PROTEIN YELLOW-RELATED"/>
    <property type="match status" value="1"/>
</dbReference>
<evidence type="ECO:0000313" key="6">
    <source>
        <dbReference type="EMBL" id="KAJ8982128.1"/>
    </source>
</evidence>
<reference evidence="6" key="1">
    <citation type="journal article" date="2023" name="Insect Mol. Biol.">
        <title>Genome sequencing provides insights into the evolution of gene families encoding plant cell wall-degrading enzymes in longhorned beetles.</title>
        <authorList>
            <person name="Shin N.R."/>
            <person name="Okamura Y."/>
            <person name="Kirsch R."/>
            <person name="Pauchet Y."/>
        </authorList>
    </citation>
    <scope>NUCLEOTIDE SEQUENCE</scope>
    <source>
        <tissue evidence="6">Midgut</tissue>
    </source>
</reference>
<comment type="subcellular location">
    <subcellularLocation>
        <location evidence="1">Secreted</location>
    </subcellularLocation>
</comment>
<organism evidence="6 7">
    <name type="scientific">Molorchus minor</name>
    <dbReference type="NCBI Taxonomy" id="1323400"/>
    <lineage>
        <taxon>Eukaryota</taxon>
        <taxon>Metazoa</taxon>
        <taxon>Ecdysozoa</taxon>
        <taxon>Arthropoda</taxon>
        <taxon>Hexapoda</taxon>
        <taxon>Insecta</taxon>
        <taxon>Pterygota</taxon>
        <taxon>Neoptera</taxon>
        <taxon>Endopterygota</taxon>
        <taxon>Coleoptera</taxon>
        <taxon>Polyphaga</taxon>
        <taxon>Cucujiformia</taxon>
        <taxon>Chrysomeloidea</taxon>
        <taxon>Cerambycidae</taxon>
        <taxon>Lamiinae</taxon>
        <taxon>Monochamini</taxon>
        <taxon>Molorchus</taxon>
    </lineage>
</organism>
<feature type="signal peptide" evidence="5">
    <location>
        <begin position="1"/>
        <end position="16"/>
    </location>
</feature>
<dbReference type="PRINTS" id="PR01366">
    <property type="entry name" value="ROYALJELLY"/>
</dbReference>
<dbReference type="PANTHER" id="PTHR10009:SF11">
    <property type="entry name" value="RH54244P"/>
    <property type="match status" value="1"/>
</dbReference>
<dbReference type="Proteomes" id="UP001162164">
    <property type="component" value="Unassembled WGS sequence"/>
</dbReference>
<dbReference type="EMBL" id="JAPWTJ010000143">
    <property type="protein sequence ID" value="KAJ8982128.1"/>
    <property type="molecule type" value="Genomic_DNA"/>
</dbReference>
<protein>
    <submittedName>
        <fullName evidence="6">Uncharacterized protein</fullName>
    </submittedName>
</protein>
<dbReference type="Gene3D" id="2.120.10.30">
    <property type="entry name" value="TolB, C-terminal domain"/>
    <property type="match status" value="1"/>
</dbReference>
<evidence type="ECO:0000256" key="1">
    <source>
        <dbReference type="ARBA" id="ARBA00004613"/>
    </source>
</evidence>
<keyword evidence="7" id="KW-1185">Reference proteome</keyword>
<evidence type="ECO:0000256" key="2">
    <source>
        <dbReference type="ARBA" id="ARBA00009127"/>
    </source>
</evidence>
<evidence type="ECO:0000256" key="4">
    <source>
        <dbReference type="ARBA" id="ARBA00022729"/>
    </source>
</evidence>
<evidence type="ECO:0000313" key="7">
    <source>
        <dbReference type="Proteomes" id="UP001162164"/>
    </source>
</evidence>
<sequence length="409" mass="45568">MLKLALLAGLVGFCAAAAKLEEVFAWKEVSYAWPNDEARNEAVKNGEYIRENNLPLGLERWKDKLFVTVPRWKSGVASSLNYVPLSPANKTASLIPYPDWKANTIPKGEEKLEDNAIVSTFRVSADSCDRLWVIDTGVADILGGYKIIAPPAIVIFDLTTDKLIRRYNLKPEDQKADASFFANIIVDVIPGKCDEAYAYIPDLGGYGLVVYSYAENDSWRIKHNYFHFDPIQGDMTIGGVDIQWTDGIFGLALGPADETGDRTVYFHALASTTEFSVNSSVLKNKTIALDSLSYDLYKIEGNKGEKSQTSASVFDEKANVLLFTQLVKDGVACWNANKTLNAQNVGMVAEDHENLIFTNDIKVDSERNLWILSDKMPAFLYKKLNPEEINYRIYKVAVDEAIRGTPCEA</sequence>
<name>A0ABQ9JUW6_9CUCU</name>
<dbReference type="InterPro" id="IPR011042">
    <property type="entry name" value="6-blade_b-propeller_TolB-like"/>
</dbReference>
<dbReference type="Pfam" id="PF03022">
    <property type="entry name" value="MRJP"/>
    <property type="match status" value="1"/>
</dbReference>
<keyword evidence="3" id="KW-0964">Secreted</keyword>